<dbReference type="Gene3D" id="2.70.40.10">
    <property type="match status" value="1"/>
</dbReference>
<keyword evidence="5" id="KW-0546">Nucleotide metabolism</keyword>
<evidence type="ECO:0000259" key="6">
    <source>
        <dbReference type="Pfam" id="PF00692"/>
    </source>
</evidence>
<dbReference type="GO" id="GO:0046081">
    <property type="term" value="P:dUTP catabolic process"/>
    <property type="evidence" value="ECO:0007669"/>
    <property type="project" value="InterPro"/>
</dbReference>
<organism evidence="7 8">
    <name type="scientific">Mastadenovirus porcusquartum</name>
    <dbReference type="NCBI Taxonomy" id="3241439"/>
    <lineage>
        <taxon>Viruses</taxon>
        <taxon>Varidnaviria</taxon>
        <taxon>Bamfordvirae</taxon>
        <taxon>Preplasmiviricota</taxon>
        <taxon>Polisuviricotina</taxon>
        <taxon>Pharingeaviricetes</taxon>
        <taxon>Rowavirales</taxon>
        <taxon>Adenoviridae</taxon>
        <taxon>Mastadenovirus</taxon>
    </lineage>
</organism>
<reference evidence="7 8" key="1">
    <citation type="submission" date="2019-09" db="EMBL/GenBank/DDBJ databases">
        <title>Genome sequence of porcine adenovirus 4 strain Kasza: fibre comparable to that of strain NADC-1, including a longer RGD-containing and a galectin domains.</title>
        <authorList>
            <person name="Papp T."/>
            <person name="Custers J."/>
            <person name="Harrach B."/>
        </authorList>
    </citation>
    <scope>NUCLEOTIDE SEQUENCE [LARGE SCALE GENOMIC DNA]</scope>
    <source>
        <strain evidence="7 8">Kasza_vL</strain>
    </source>
</reference>
<dbReference type="NCBIfam" id="TIGR00576">
    <property type="entry name" value="dut"/>
    <property type="match status" value="1"/>
</dbReference>
<keyword evidence="4" id="KW-0378">Hydrolase</keyword>
<evidence type="ECO:0000256" key="2">
    <source>
        <dbReference type="ARBA" id="ARBA00006581"/>
    </source>
</evidence>
<evidence type="ECO:0000313" key="7">
    <source>
        <dbReference type="EMBL" id="QNQ79234.1"/>
    </source>
</evidence>
<evidence type="ECO:0000256" key="3">
    <source>
        <dbReference type="ARBA" id="ARBA00012379"/>
    </source>
</evidence>
<dbReference type="InterPro" id="IPR036157">
    <property type="entry name" value="dUTPase-like_sf"/>
</dbReference>
<evidence type="ECO:0000256" key="4">
    <source>
        <dbReference type="ARBA" id="ARBA00022801"/>
    </source>
</evidence>
<dbReference type="Proteomes" id="UP000516443">
    <property type="component" value="Segment"/>
</dbReference>
<comment type="function">
    <text evidence="1">This enzyme is involved in nucleotide metabolism: it produces dUMP, the immediate precursor of thymidine nucleotides and it decreases the intracellular concentration of dUTP so that uracil cannot be incorporated into DNA.</text>
</comment>
<dbReference type="PANTHER" id="PTHR11241">
    <property type="entry name" value="DEOXYURIDINE 5'-TRIPHOSPHATE NUCLEOTIDOHYDROLASE"/>
    <property type="match status" value="1"/>
</dbReference>
<dbReference type="NCBIfam" id="NF001862">
    <property type="entry name" value="PRK00601.1"/>
    <property type="match status" value="1"/>
</dbReference>
<comment type="similarity">
    <text evidence="2">Belongs to the dUTPase family.</text>
</comment>
<name>A0A7H0S560_9ADEN</name>
<evidence type="ECO:0000256" key="5">
    <source>
        <dbReference type="ARBA" id="ARBA00023080"/>
    </source>
</evidence>
<dbReference type="GO" id="GO:0006226">
    <property type="term" value="P:dUMP biosynthetic process"/>
    <property type="evidence" value="ECO:0007669"/>
    <property type="project" value="InterPro"/>
</dbReference>
<feature type="domain" description="dUTPase-like" evidence="6">
    <location>
        <begin position="17"/>
        <end position="141"/>
    </location>
</feature>
<dbReference type="Pfam" id="PF00692">
    <property type="entry name" value="dUTPase"/>
    <property type="match status" value="1"/>
</dbReference>
<evidence type="ECO:0000256" key="1">
    <source>
        <dbReference type="ARBA" id="ARBA00003495"/>
    </source>
</evidence>
<dbReference type="InterPro" id="IPR029054">
    <property type="entry name" value="dUTPase-like"/>
</dbReference>
<dbReference type="EC" id="3.6.1.23" evidence="3"/>
<proteinExistence type="inferred from homology"/>
<evidence type="ECO:0000313" key="8">
    <source>
        <dbReference type="Proteomes" id="UP000516443"/>
    </source>
</evidence>
<dbReference type="CDD" id="cd07557">
    <property type="entry name" value="trimeric_dUTPase"/>
    <property type="match status" value="1"/>
</dbReference>
<sequence length="142" mass="14717">MATPVLKVKFCGDGGRLPVYGTAGSVGLDVFAAEARNIEPGDRALIRTGIGISPPPGTYGQLFSRSSLALRGVDVCAGTIDPDFTGEVKVLLANSGPLPVFIAPGDRIAQLVFLKFERPVCQLVDDLQPTDRGAGGFGSTGQ</sequence>
<dbReference type="InterPro" id="IPR008181">
    <property type="entry name" value="dUTPase"/>
</dbReference>
<dbReference type="PANTHER" id="PTHR11241:SF0">
    <property type="entry name" value="DEOXYURIDINE 5'-TRIPHOSPHATE NUCLEOTIDOHYDROLASE"/>
    <property type="match status" value="1"/>
</dbReference>
<dbReference type="GO" id="GO:0000287">
    <property type="term" value="F:magnesium ion binding"/>
    <property type="evidence" value="ECO:0007669"/>
    <property type="project" value="InterPro"/>
</dbReference>
<dbReference type="InterPro" id="IPR033704">
    <property type="entry name" value="dUTPase_trimeric"/>
</dbReference>
<dbReference type="SUPFAM" id="SSF51283">
    <property type="entry name" value="dUTPase-like"/>
    <property type="match status" value="1"/>
</dbReference>
<protein>
    <recommendedName>
        <fullName evidence="3">dUTP diphosphatase</fullName>
        <ecNumber evidence="3">3.6.1.23</ecNumber>
    </recommendedName>
</protein>
<accession>A0A7H0S560</accession>
<dbReference type="GO" id="GO:0004170">
    <property type="term" value="F:dUTP diphosphatase activity"/>
    <property type="evidence" value="ECO:0007669"/>
    <property type="project" value="UniProtKB-EC"/>
</dbReference>
<dbReference type="EMBL" id="MN411632">
    <property type="protein sequence ID" value="QNQ79234.1"/>
    <property type="molecule type" value="Genomic_DNA"/>
</dbReference>